<dbReference type="EMBL" id="FNTV01000001">
    <property type="protein sequence ID" value="SEE25869.1"/>
    <property type="molecule type" value="Genomic_DNA"/>
</dbReference>
<dbReference type="Proteomes" id="UP000182725">
    <property type="component" value="Unassembled WGS sequence"/>
</dbReference>
<evidence type="ECO:0000313" key="2">
    <source>
        <dbReference type="Proteomes" id="UP000182725"/>
    </source>
</evidence>
<accession>A0A1H5HD12</accession>
<gene>
    <name evidence="1" type="ORF">SAMN04489740_0986</name>
</gene>
<dbReference type="AlphaFoldDB" id="A0A1H5HD12"/>
<evidence type="ECO:0000313" key="1">
    <source>
        <dbReference type="EMBL" id="SEE25869.1"/>
    </source>
</evidence>
<sequence length="263" mass="29682">MSILSDDQIMTCTADNCHRITSLYLCTDCIIELDDLLKDVPVLVQFMDGPIFQTSVTKSPGASGGGGGHASSKPPINLDALLLRQWLCQLPRRAHGEAMENPDAGRTLFMAREWVGRGRDLVWGPEDKRVYGECEEPYFDGGDLPLEEGEEPALCSGRLAAHPDDVSIKCQDCGMVHHIPDLLYRIRARVRGEPMPPRGVRDYLQRKARAFVQKKDFENWVYMGMVPYVLDRVNTEGRAQRLYYPGDVLKVFQDMRARRRIGA</sequence>
<organism evidence="1 2">
    <name type="scientific">Arthrobacter alpinus</name>
    <dbReference type="NCBI Taxonomy" id="656366"/>
    <lineage>
        <taxon>Bacteria</taxon>
        <taxon>Bacillati</taxon>
        <taxon>Actinomycetota</taxon>
        <taxon>Actinomycetes</taxon>
        <taxon>Micrococcales</taxon>
        <taxon>Micrococcaceae</taxon>
        <taxon>Arthrobacter</taxon>
    </lineage>
</organism>
<reference evidence="1 2" key="1">
    <citation type="submission" date="2016-10" db="EMBL/GenBank/DDBJ databases">
        <authorList>
            <person name="de Groot N.N."/>
        </authorList>
    </citation>
    <scope>NUCLEOTIDE SEQUENCE [LARGE SCALE GENOMIC DNA]</scope>
    <source>
        <strain evidence="1 2">DSM 22274</strain>
    </source>
</reference>
<proteinExistence type="predicted"/>
<protein>
    <submittedName>
        <fullName evidence="1">Uncharacterized protein</fullName>
    </submittedName>
</protein>
<name>A0A1H5HD12_9MICC</name>